<dbReference type="EMBL" id="JBIAQY010000017">
    <property type="protein sequence ID" value="MFF3573246.1"/>
    <property type="molecule type" value="Genomic_DNA"/>
</dbReference>
<protein>
    <recommendedName>
        <fullName evidence="3">Asp23 family, cell envelope-related function</fullName>
    </recommendedName>
</protein>
<evidence type="ECO:0000313" key="2">
    <source>
        <dbReference type="Proteomes" id="UP001601992"/>
    </source>
</evidence>
<dbReference type="RefSeq" id="WP_051194515.1">
    <property type="nucleotide sequence ID" value="NZ_JBIAQY010000017.1"/>
</dbReference>
<sequence length="392" mass="42562">MRQSSEVDLPTRISYGEFGERFVAHAVTPARIEAAVSSLAGRIEMGPFAVGPGKLARVWVRGDIGTPTITRTGSEVVFAVRIPVQLELTVTLGGRELQLAAAVDINLTLHARTADPLLVVIDIPPVTKRDVSPPIIRAGAVDAEAEVLLEPTAKMVRKEVADRLNVLLGQPQARRARIFDIEAITAGESAEHTDLTNVDWIDYAEFGRRFLPRIVTPARVRAVAESLSGRVIEVDSMRTGPRDAAEVTARGVIRLPRVTERADADTVAFDMVVPVTLDVVVDVRKADHYHAEVEIPLVLMTRTAAPLLIVIDVEQPHSTQIDVQLRADGLRARTLGVIGKMRRRIAAQVSEAVSRHLADPSIRTVDVAARLDATRIHELDEPGGSAEVSRVG</sequence>
<dbReference type="Proteomes" id="UP001601992">
    <property type="component" value="Unassembled WGS sequence"/>
</dbReference>
<organism evidence="1 2">
    <name type="scientific">Nocardia jiangxiensis</name>
    <dbReference type="NCBI Taxonomy" id="282685"/>
    <lineage>
        <taxon>Bacteria</taxon>
        <taxon>Bacillati</taxon>
        <taxon>Actinomycetota</taxon>
        <taxon>Actinomycetes</taxon>
        <taxon>Mycobacteriales</taxon>
        <taxon>Nocardiaceae</taxon>
        <taxon>Nocardia</taxon>
    </lineage>
</organism>
<name>A0ABW6SDJ8_9NOCA</name>
<gene>
    <name evidence="1" type="ORF">ACFYXQ_36345</name>
</gene>
<comment type="caution">
    <text evidence="1">The sequence shown here is derived from an EMBL/GenBank/DDBJ whole genome shotgun (WGS) entry which is preliminary data.</text>
</comment>
<reference evidence="1 2" key="1">
    <citation type="submission" date="2024-10" db="EMBL/GenBank/DDBJ databases">
        <title>The Natural Products Discovery Center: Release of the First 8490 Sequenced Strains for Exploring Actinobacteria Biosynthetic Diversity.</title>
        <authorList>
            <person name="Kalkreuter E."/>
            <person name="Kautsar S.A."/>
            <person name="Yang D."/>
            <person name="Bader C.D."/>
            <person name="Teijaro C.N."/>
            <person name="Fluegel L."/>
            <person name="Davis C.M."/>
            <person name="Simpson J.R."/>
            <person name="Lauterbach L."/>
            <person name="Steele A.D."/>
            <person name="Gui C."/>
            <person name="Meng S."/>
            <person name="Li G."/>
            <person name="Viehrig K."/>
            <person name="Ye F."/>
            <person name="Su P."/>
            <person name="Kiefer A.F."/>
            <person name="Nichols A."/>
            <person name="Cepeda A.J."/>
            <person name="Yan W."/>
            <person name="Fan B."/>
            <person name="Jiang Y."/>
            <person name="Adhikari A."/>
            <person name="Zheng C.-J."/>
            <person name="Schuster L."/>
            <person name="Cowan T.M."/>
            <person name="Smanski M.J."/>
            <person name="Chevrette M.G."/>
            <person name="De Carvalho L.P.S."/>
            <person name="Shen B."/>
        </authorList>
    </citation>
    <scope>NUCLEOTIDE SEQUENCE [LARGE SCALE GENOMIC DNA]</scope>
    <source>
        <strain evidence="1 2">NPDC002593</strain>
    </source>
</reference>
<evidence type="ECO:0008006" key="3">
    <source>
        <dbReference type="Google" id="ProtNLM"/>
    </source>
</evidence>
<accession>A0ABW6SDJ8</accession>
<evidence type="ECO:0000313" key="1">
    <source>
        <dbReference type="EMBL" id="MFF3573246.1"/>
    </source>
</evidence>
<keyword evidence="2" id="KW-1185">Reference proteome</keyword>
<proteinExistence type="predicted"/>